<dbReference type="GO" id="GO:0000166">
    <property type="term" value="F:nucleotide binding"/>
    <property type="evidence" value="ECO:0007669"/>
    <property type="project" value="InterPro"/>
</dbReference>
<evidence type="ECO:0000259" key="3">
    <source>
        <dbReference type="Pfam" id="PF22725"/>
    </source>
</evidence>
<keyword evidence="5" id="KW-1185">Reference proteome</keyword>
<dbReference type="RefSeq" id="WP_135446438.1">
    <property type="nucleotide sequence ID" value="NZ_SRLE01000016.1"/>
</dbReference>
<name>A0A4Z0LVM8_9GAMM</name>
<dbReference type="PANTHER" id="PTHR43818">
    <property type="entry name" value="BCDNA.GH03377"/>
    <property type="match status" value="1"/>
</dbReference>
<dbReference type="InterPro" id="IPR055170">
    <property type="entry name" value="GFO_IDH_MocA-like_dom"/>
</dbReference>
<dbReference type="OrthoDB" id="9781031at2"/>
<accession>A0A4Z0LVM8</accession>
<dbReference type="PANTHER" id="PTHR43818:SF11">
    <property type="entry name" value="BCDNA.GH03377"/>
    <property type="match status" value="1"/>
</dbReference>
<reference evidence="4 5" key="1">
    <citation type="submission" date="2019-04" db="EMBL/GenBank/DDBJ databases">
        <title>Taxonomy of novel Haliea sp. from mangrove soil of West Coast of India.</title>
        <authorList>
            <person name="Verma A."/>
            <person name="Kumar P."/>
            <person name="Krishnamurthi S."/>
        </authorList>
    </citation>
    <scope>NUCLEOTIDE SEQUENCE [LARGE SCALE GENOMIC DNA]</scope>
    <source>
        <strain evidence="4 5">SAOS-164</strain>
    </source>
</reference>
<dbReference type="InterPro" id="IPR036291">
    <property type="entry name" value="NAD(P)-bd_dom_sf"/>
</dbReference>
<evidence type="ECO:0000313" key="5">
    <source>
        <dbReference type="Proteomes" id="UP000298050"/>
    </source>
</evidence>
<evidence type="ECO:0000256" key="1">
    <source>
        <dbReference type="ARBA" id="ARBA00023002"/>
    </source>
</evidence>
<feature type="domain" description="GFO/IDH/MocA-like oxidoreductase" evidence="3">
    <location>
        <begin position="139"/>
        <end position="258"/>
    </location>
</feature>
<dbReference type="Gene3D" id="3.30.360.10">
    <property type="entry name" value="Dihydrodipicolinate Reductase, domain 2"/>
    <property type="match status" value="1"/>
</dbReference>
<dbReference type="EMBL" id="SRLE01000016">
    <property type="protein sequence ID" value="TGD71115.1"/>
    <property type="molecule type" value="Genomic_DNA"/>
</dbReference>
<evidence type="ECO:0000259" key="2">
    <source>
        <dbReference type="Pfam" id="PF01408"/>
    </source>
</evidence>
<keyword evidence="1" id="KW-0560">Oxidoreductase</keyword>
<dbReference type="Pfam" id="PF22725">
    <property type="entry name" value="GFO_IDH_MocA_C3"/>
    <property type="match status" value="1"/>
</dbReference>
<dbReference type="InterPro" id="IPR050463">
    <property type="entry name" value="Gfo/Idh/MocA_oxidrdct_glycsds"/>
</dbReference>
<gene>
    <name evidence="4" type="ORF">E4634_19935</name>
</gene>
<protein>
    <submittedName>
        <fullName evidence="4">Gfo/Idh/MocA family oxidoreductase</fullName>
    </submittedName>
</protein>
<dbReference type="Proteomes" id="UP000298050">
    <property type="component" value="Unassembled WGS sequence"/>
</dbReference>
<dbReference type="Pfam" id="PF01408">
    <property type="entry name" value="GFO_IDH_MocA"/>
    <property type="match status" value="1"/>
</dbReference>
<feature type="domain" description="Gfo/Idh/MocA-like oxidoreductase N-terminal" evidence="2">
    <location>
        <begin position="9"/>
        <end position="124"/>
    </location>
</feature>
<comment type="caution">
    <text evidence="4">The sequence shown here is derived from an EMBL/GenBank/DDBJ whole genome shotgun (WGS) entry which is preliminary data.</text>
</comment>
<dbReference type="AlphaFoldDB" id="A0A4Z0LVM8"/>
<dbReference type="GO" id="GO:0016491">
    <property type="term" value="F:oxidoreductase activity"/>
    <property type="evidence" value="ECO:0007669"/>
    <property type="project" value="UniProtKB-KW"/>
</dbReference>
<dbReference type="InterPro" id="IPR000683">
    <property type="entry name" value="Gfo/Idh/MocA-like_OxRdtase_N"/>
</dbReference>
<dbReference type="SUPFAM" id="SSF51735">
    <property type="entry name" value="NAD(P)-binding Rossmann-fold domains"/>
    <property type="match status" value="1"/>
</dbReference>
<sequence length="357" mass="38284">MTESGGGPRVIIAGSGHGCRVHLPALRETGFEVVGLLGTDAGRTARRAERHGIPAAFTDIDAAIRATGAKAVTVASLPNSHAEVVRGALRHGCHVVCEKPFTRDAAEARELFDAAHQAGVVHFMGNQLRAMPDRRAGARAIAEGLIGEPRYLSFLQHADLLADTDRPWPDWWFDSDAGGGWLGASGSHMIDHVRDWLGEFDVLSAALPLVADRKSVAEDSFTVRFRLASGVQGMITQTAADWGPMTSVTKVVGSHGTLWLENGTAWLADRDGVRQLPVPEEDRLVPMQPSEDPRQRYLHVELPPTLKLFAAWHAAIEGRSGDHPFATFADGLAAMQVIDAVRASARADGASVAVQRG</sequence>
<proteinExistence type="predicted"/>
<evidence type="ECO:0000313" key="4">
    <source>
        <dbReference type="EMBL" id="TGD71115.1"/>
    </source>
</evidence>
<dbReference type="SUPFAM" id="SSF55347">
    <property type="entry name" value="Glyceraldehyde-3-phosphate dehydrogenase-like, C-terminal domain"/>
    <property type="match status" value="1"/>
</dbReference>
<dbReference type="Gene3D" id="3.40.50.720">
    <property type="entry name" value="NAD(P)-binding Rossmann-like Domain"/>
    <property type="match status" value="1"/>
</dbReference>
<organism evidence="4 5">
    <name type="scientific">Mangrovimicrobium sediminis</name>
    <dbReference type="NCBI Taxonomy" id="2562682"/>
    <lineage>
        <taxon>Bacteria</taxon>
        <taxon>Pseudomonadati</taxon>
        <taxon>Pseudomonadota</taxon>
        <taxon>Gammaproteobacteria</taxon>
        <taxon>Cellvibrionales</taxon>
        <taxon>Halieaceae</taxon>
        <taxon>Mangrovimicrobium</taxon>
    </lineage>
</organism>